<accession>A0A2U3IDE1</accession>
<dbReference type="Gene3D" id="1.20.1250.20">
    <property type="entry name" value="MFS general substrate transporter like domains"/>
    <property type="match status" value="2"/>
</dbReference>
<sequence length="386" mass="39508">MLTLSTTLHTFAMVEVFAIPAMAPAMAHGLGVRESLVGGQVLVVYFAAMISSMFSGSLVARIGIVRATRLSLAGSGLGLGFAAIPSVAVTVVASALLGVSYGLANPATGAMLEGAAPPGRRAVLFSIKQSAVPIGGVIAGVLAPFLTVLVGWQRALLAIAALSIAGVLLLEVTRDWFPISEKHSARHGGRMAGDISLILDVTALKYTCLAGAVFAGVQLVLTTYLVPMLVRHTGLSLVAAGIGLSCFNAGGFCGRFAWGLTADAIKSGALALSLAVGVAVAMLLALPFVRPDWPIALIYFFLAVLGFVAAGWNGVFVSEIVRLAPGGDAARAIAGAFVFSFAGALTGVACFLLGTQWLDDYGSAIWMLSCMSIVGFLLSLKAFSAS</sequence>
<evidence type="ECO:0000313" key="6">
    <source>
        <dbReference type="EMBL" id="SPB18237.1"/>
    </source>
</evidence>
<feature type="transmembrane region" description="Helical" evidence="4">
    <location>
        <begin position="197"/>
        <end position="221"/>
    </location>
</feature>
<protein>
    <submittedName>
        <fullName evidence="6">Major facilitator superfamily protein</fullName>
    </submittedName>
</protein>
<feature type="transmembrane region" description="Helical" evidence="4">
    <location>
        <begin position="364"/>
        <end position="383"/>
    </location>
</feature>
<keyword evidence="2 4" id="KW-1133">Transmembrane helix</keyword>
<dbReference type="RefSeq" id="WP_181291173.1">
    <property type="nucleotide sequence ID" value="NZ_OGTP01000028.1"/>
</dbReference>
<proteinExistence type="predicted"/>
<feature type="transmembrane region" description="Helical" evidence="4">
    <location>
        <begin position="333"/>
        <end position="358"/>
    </location>
</feature>
<evidence type="ECO:0000256" key="2">
    <source>
        <dbReference type="ARBA" id="ARBA00022989"/>
    </source>
</evidence>
<dbReference type="PANTHER" id="PTHR23527:SF1">
    <property type="entry name" value="BLL3282 PROTEIN"/>
    <property type="match status" value="1"/>
</dbReference>
<feature type="transmembrane region" description="Helical" evidence="4">
    <location>
        <begin position="42"/>
        <end position="64"/>
    </location>
</feature>
<feature type="domain" description="Major facilitator superfamily (MFS) profile" evidence="5">
    <location>
        <begin position="1"/>
        <end position="386"/>
    </location>
</feature>
<evidence type="ECO:0000256" key="4">
    <source>
        <dbReference type="SAM" id="Phobius"/>
    </source>
</evidence>
<organism evidence="6 7">
    <name type="scientific">Caballeronia novacaledonica</name>
    <dbReference type="NCBI Taxonomy" id="1544861"/>
    <lineage>
        <taxon>Bacteria</taxon>
        <taxon>Pseudomonadati</taxon>
        <taxon>Pseudomonadota</taxon>
        <taxon>Betaproteobacteria</taxon>
        <taxon>Burkholderiales</taxon>
        <taxon>Burkholderiaceae</taxon>
        <taxon>Caballeronia</taxon>
    </lineage>
</organism>
<dbReference type="InterPro" id="IPR020846">
    <property type="entry name" value="MFS_dom"/>
</dbReference>
<keyword evidence="7" id="KW-1185">Reference proteome</keyword>
<dbReference type="GO" id="GO:0022857">
    <property type="term" value="F:transmembrane transporter activity"/>
    <property type="evidence" value="ECO:0007669"/>
    <property type="project" value="InterPro"/>
</dbReference>
<evidence type="ECO:0000256" key="1">
    <source>
        <dbReference type="ARBA" id="ARBA00022692"/>
    </source>
</evidence>
<dbReference type="InterPro" id="IPR011701">
    <property type="entry name" value="MFS"/>
</dbReference>
<dbReference type="SUPFAM" id="SSF103473">
    <property type="entry name" value="MFS general substrate transporter"/>
    <property type="match status" value="1"/>
</dbReference>
<name>A0A2U3IDE1_9BURK</name>
<dbReference type="EMBL" id="OGTP01000028">
    <property type="protein sequence ID" value="SPB18237.1"/>
    <property type="molecule type" value="Genomic_DNA"/>
</dbReference>
<keyword evidence="1 4" id="KW-0812">Transmembrane</keyword>
<feature type="transmembrane region" description="Helical" evidence="4">
    <location>
        <begin position="76"/>
        <end position="103"/>
    </location>
</feature>
<dbReference type="Proteomes" id="UP000238169">
    <property type="component" value="Unassembled WGS sequence"/>
</dbReference>
<feature type="transmembrane region" description="Helical" evidence="4">
    <location>
        <begin position="270"/>
        <end position="289"/>
    </location>
</feature>
<dbReference type="PROSITE" id="PS50850">
    <property type="entry name" value="MFS"/>
    <property type="match status" value="1"/>
</dbReference>
<dbReference type="Pfam" id="PF07690">
    <property type="entry name" value="MFS_1"/>
    <property type="match status" value="1"/>
</dbReference>
<gene>
    <name evidence="6" type="ORF">NOV72_05436</name>
</gene>
<keyword evidence="3 4" id="KW-0472">Membrane</keyword>
<feature type="transmembrane region" description="Helical" evidence="4">
    <location>
        <begin position="233"/>
        <end position="258"/>
    </location>
</feature>
<feature type="transmembrane region" description="Helical" evidence="4">
    <location>
        <begin position="155"/>
        <end position="177"/>
    </location>
</feature>
<dbReference type="InterPro" id="IPR036259">
    <property type="entry name" value="MFS_trans_sf"/>
</dbReference>
<evidence type="ECO:0000256" key="3">
    <source>
        <dbReference type="ARBA" id="ARBA00023136"/>
    </source>
</evidence>
<dbReference type="InterPro" id="IPR052952">
    <property type="entry name" value="MFS-Transporter"/>
</dbReference>
<reference evidence="7" key="1">
    <citation type="submission" date="2018-01" db="EMBL/GenBank/DDBJ databases">
        <authorList>
            <person name="Peeters C."/>
        </authorList>
    </citation>
    <scope>NUCLEOTIDE SEQUENCE [LARGE SCALE GENOMIC DNA]</scope>
</reference>
<dbReference type="PANTHER" id="PTHR23527">
    <property type="entry name" value="BLL3282 PROTEIN"/>
    <property type="match status" value="1"/>
</dbReference>
<feature type="transmembrane region" description="Helical" evidence="4">
    <location>
        <begin position="295"/>
        <end position="321"/>
    </location>
</feature>
<dbReference type="AlphaFoldDB" id="A0A2U3IDE1"/>
<evidence type="ECO:0000259" key="5">
    <source>
        <dbReference type="PROSITE" id="PS50850"/>
    </source>
</evidence>
<evidence type="ECO:0000313" key="7">
    <source>
        <dbReference type="Proteomes" id="UP000238169"/>
    </source>
</evidence>